<organism evidence="2 3">
    <name type="scientific">Kribbella karoonensis</name>
    <dbReference type="NCBI Taxonomy" id="324851"/>
    <lineage>
        <taxon>Bacteria</taxon>
        <taxon>Bacillati</taxon>
        <taxon>Actinomycetota</taxon>
        <taxon>Actinomycetes</taxon>
        <taxon>Propionibacteriales</taxon>
        <taxon>Kribbellaceae</taxon>
        <taxon>Kribbella</taxon>
    </lineage>
</organism>
<dbReference type="Pfam" id="PF18029">
    <property type="entry name" value="Glyoxalase_6"/>
    <property type="match status" value="1"/>
</dbReference>
<dbReference type="Proteomes" id="UP001500190">
    <property type="component" value="Unassembled WGS sequence"/>
</dbReference>
<dbReference type="PANTHER" id="PTHR35908:SF1">
    <property type="entry name" value="CONSERVED PROTEIN"/>
    <property type="match status" value="1"/>
</dbReference>
<sequence length="172" mass="18878">MLFEEFLRGPAFEEHHRVGVVEALEQLVLLTPVLGEHGLLHDAERRTEVPVTSGVHPDSCQPGTMALTLGAIVLNVPANGPAAEFWREALGFTGQAGNPDFLLPPANARPTRLHLDENDRTHLDLWVEDSTQEAEVERLIGLGAERIEWTYPPDADFVVLKAPDGTVFCVIS</sequence>
<evidence type="ECO:0000313" key="2">
    <source>
        <dbReference type="EMBL" id="GAA1586750.1"/>
    </source>
</evidence>
<reference evidence="3" key="1">
    <citation type="journal article" date="2019" name="Int. J. Syst. Evol. Microbiol.">
        <title>The Global Catalogue of Microorganisms (GCM) 10K type strain sequencing project: providing services to taxonomists for standard genome sequencing and annotation.</title>
        <authorList>
            <consortium name="The Broad Institute Genomics Platform"/>
            <consortium name="The Broad Institute Genome Sequencing Center for Infectious Disease"/>
            <person name="Wu L."/>
            <person name="Ma J."/>
        </authorList>
    </citation>
    <scope>NUCLEOTIDE SEQUENCE [LARGE SCALE GENOMIC DNA]</scope>
    <source>
        <strain evidence="3">JCM 14304</strain>
    </source>
</reference>
<feature type="domain" description="Glyoxalase-like" evidence="1">
    <location>
        <begin position="72"/>
        <end position="171"/>
    </location>
</feature>
<dbReference type="InterPro" id="IPR029068">
    <property type="entry name" value="Glyas_Bleomycin-R_OHBP_Dase"/>
</dbReference>
<dbReference type="InterPro" id="IPR041581">
    <property type="entry name" value="Glyoxalase_6"/>
</dbReference>
<dbReference type="Gene3D" id="3.10.180.10">
    <property type="entry name" value="2,3-Dihydroxybiphenyl 1,2-Dioxygenase, domain 1"/>
    <property type="match status" value="1"/>
</dbReference>
<dbReference type="EMBL" id="BAAAND010000006">
    <property type="protein sequence ID" value="GAA1586750.1"/>
    <property type="molecule type" value="Genomic_DNA"/>
</dbReference>
<evidence type="ECO:0000313" key="3">
    <source>
        <dbReference type="Proteomes" id="UP001500190"/>
    </source>
</evidence>
<dbReference type="PANTHER" id="PTHR35908">
    <property type="entry name" value="HYPOTHETICAL FUSION PROTEIN"/>
    <property type="match status" value="1"/>
</dbReference>
<proteinExistence type="predicted"/>
<dbReference type="SUPFAM" id="SSF54593">
    <property type="entry name" value="Glyoxalase/Bleomycin resistance protein/Dihydroxybiphenyl dioxygenase"/>
    <property type="match status" value="1"/>
</dbReference>
<protein>
    <recommendedName>
        <fullName evidence="1">Glyoxalase-like domain-containing protein</fullName>
    </recommendedName>
</protein>
<accession>A0ABP4PRA2</accession>
<comment type="caution">
    <text evidence="2">The sequence shown here is derived from an EMBL/GenBank/DDBJ whole genome shotgun (WGS) entry which is preliminary data.</text>
</comment>
<evidence type="ECO:0000259" key="1">
    <source>
        <dbReference type="Pfam" id="PF18029"/>
    </source>
</evidence>
<name>A0ABP4PRA2_9ACTN</name>
<keyword evidence="3" id="KW-1185">Reference proteome</keyword>
<gene>
    <name evidence="2" type="ORF">GCM10009742_35950</name>
</gene>